<proteinExistence type="predicted"/>
<dbReference type="SUPFAM" id="SSF53697">
    <property type="entry name" value="SIS domain"/>
    <property type="match status" value="1"/>
</dbReference>
<keyword evidence="1" id="KW-0378">Hydrolase</keyword>
<evidence type="ECO:0000259" key="2">
    <source>
        <dbReference type="PROSITE" id="PS51464"/>
    </source>
</evidence>
<dbReference type="InterPro" id="IPR046348">
    <property type="entry name" value="SIS_dom_sf"/>
</dbReference>
<dbReference type="GO" id="GO:0097367">
    <property type="term" value="F:carbohydrate derivative binding"/>
    <property type="evidence" value="ECO:0007669"/>
    <property type="project" value="InterPro"/>
</dbReference>
<dbReference type="PANTHER" id="PTHR10937">
    <property type="entry name" value="GLUCOSAMINE--FRUCTOSE-6-PHOSPHATE AMINOTRANSFERASE, ISOMERIZING"/>
    <property type="match status" value="1"/>
</dbReference>
<dbReference type="GO" id="GO:0006047">
    <property type="term" value="P:UDP-N-acetylglucosamine metabolic process"/>
    <property type="evidence" value="ECO:0007669"/>
    <property type="project" value="TreeGrafter"/>
</dbReference>
<dbReference type="GO" id="GO:0016787">
    <property type="term" value="F:hydrolase activity"/>
    <property type="evidence" value="ECO:0007669"/>
    <property type="project" value="UniProtKB-KW"/>
</dbReference>
<dbReference type="GO" id="GO:0006002">
    <property type="term" value="P:fructose 6-phosphate metabolic process"/>
    <property type="evidence" value="ECO:0007669"/>
    <property type="project" value="TreeGrafter"/>
</dbReference>
<dbReference type="Proteomes" id="UP000824164">
    <property type="component" value="Unassembled WGS sequence"/>
</dbReference>
<dbReference type="AlphaFoldDB" id="A0A9D1KY31"/>
<dbReference type="EC" id="3.5.-.-" evidence="1"/>
<organism evidence="3 4">
    <name type="scientific">Candidatus Onthocola gallistercoris</name>
    <dbReference type="NCBI Taxonomy" id="2840876"/>
    <lineage>
        <taxon>Bacteria</taxon>
        <taxon>Bacillati</taxon>
        <taxon>Bacillota</taxon>
        <taxon>Bacilli</taxon>
        <taxon>Candidatus Onthocola</taxon>
    </lineage>
</organism>
<name>A0A9D1KY31_9FIRM</name>
<comment type="function">
    <text evidence="1">Catalyzes the conversion of a range of fructosamine 6-phosphates to glucose 6-phosphate and a free amino acid.</text>
</comment>
<comment type="subunit">
    <text evidence="1">Homooctamer.</text>
</comment>
<dbReference type="CDD" id="cd05710">
    <property type="entry name" value="SIS_1"/>
    <property type="match status" value="1"/>
</dbReference>
<dbReference type="PROSITE" id="PS51464">
    <property type="entry name" value="SIS"/>
    <property type="match status" value="1"/>
</dbReference>
<dbReference type="GO" id="GO:0004360">
    <property type="term" value="F:glutamine-fructose-6-phosphate transaminase (isomerizing) activity"/>
    <property type="evidence" value="ECO:0007669"/>
    <property type="project" value="TreeGrafter"/>
</dbReference>
<reference evidence="3" key="1">
    <citation type="submission" date="2020-10" db="EMBL/GenBank/DDBJ databases">
        <authorList>
            <person name="Gilroy R."/>
        </authorList>
    </citation>
    <scope>NUCLEOTIDE SEQUENCE</scope>
    <source>
        <strain evidence="3">CHK187-14744</strain>
    </source>
</reference>
<feature type="domain" description="SIS" evidence="2">
    <location>
        <begin position="27"/>
        <end position="163"/>
    </location>
</feature>
<dbReference type="EMBL" id="DVLT01000046">
    <property type="protein sequence ID" value="HIU03095.1"/>
    <property type="molecule type" value="Genomic_DNA"/>
</dbReference>
<dbReference type="InterPro" id="IPR024713">
    <property type="entry name" value="Fructosamine_deglycase_FrlB"/>
</dbReference>
<comment type="caution">
    <text evidence="3">The sequence shown here is derived from an EMBL/GenBank/DDBJ whole genome shotgun (WGS) entry which is preliminary data.</text>
</comment>
<reference evidence="3" key="2">
    <citation type="journal article" date="2021" name="PeerJ">
        <title>Extensive microbial diversity within the chicken gut microbiome revealed by metagenomics and culture.</title>
        <authorList>
            <person name="Gilroy R."/>
            <person name="Ravi A."/>
            <person name="Getino M."/>
            <person name="Pursley I."/>
            <person name="Horton D.L."/>
            <person name="Alikhan N.F."/>
            <person name="Baker D."/>
            <person name="Gharbi K."/>
            <person name="Hall N."/>
            <person name="Watson M."/>
            <person name="Adriaenssens E.M."/>
            <person name="Foster-Nyarko E."/>
            <person name="Jarju S."/>
            <person name="Secka A."/>
            <person name="Antonio M."/>
            <person name="Oren A."/>
            <person name="Chaudhuri R.R."/>
            <person name="La Ragione R."/>
            <person name="Hildebrand F."/>
            <person name="Pallen M.J."/>
        </authorList>
    </citation>
    <scope>NUCLEOTIDE SEQUENCE</scope>
    <source>
        <strain evidence="3">CHK187-14744</strain>
    </source>
</reference>
<dbReference type="PIRSF" id="PIRSF009290">
    <property type="entry name" value="FrlB"/>
    <property type="match status" value="1"/>
</dbReference>
<keyword evidence="1" id="KW-0119">Carbohydrate metabolism</keyword>
<dbReference type="GO" id="GO:0006487">
    <property type="term" value="P:protein N-linked glycosylation"/>
    <property type="evidence" value="ECO:0007669"/>
    <property type="project" value="TreeGrafter"/>
</dbReference>
<sequence>MYNFDIPRYEKVVNDAIALRPEIENAVDKVCEEGYSNLFFIGCGGTYAHTLPMKYWLDTTTSKVEAYSMIAAEFLAAGHKRFSKDSICIFATRSGNTKEIVAAAKYCKEAGARTFVYVSNDNTPVCEYADYKFYSFAEDDCLCEAIYTYLNFVVGRFLKNAGDFPEYDQFASEYQSLTGYLVKAKELYDDKCAAMAADIKDLDYHMVVGSGMLWGEAYDYAMCVLEEMQWVKAQSIHAAEFFHGLLEICEKDTSMILFYGDDETRPLMDRVMKFVKNITPHISVFDTAEVELPFSEKQFRAIVSPLVTYAITERLSCHLEKERNHPLTARRYYRQMDY</sequence>
<dbReference type="PANTHER" id="PTHR10937:SF14">
    <property type="entry name" value="FRUCTOSELYSINE 6-PHOSPHATE DEGLYCASE"/>
    <property type="match status" value="1"/>
</dbReference>
<protein>
    <recommendedName>
        <fullName evidence="1">Fructosamine deglycase</fullName>
        <ecNumber evidence="1">3.5.-.-</ecNumber>
    </recommendedName>
</protein>
<dbReference type="InterPro" id="IPR035488">
    <property type="entry name" value="FrlB_SIS"/>
</dbReference>
<dbReference type="InterPro" id="IPR001347">
    <property type="entry name" value="SIS_dom"/>
</dbReference>
<dbReference type="Pfam" id="PF01380">
    <property type="entry name" value="SIS"/>
    <property type="match status" value="1"/>
</dbReference>
<accession>A0A9D1KY31</accession>
<evidence type="ECO:0000256" key="1">
    <source>
        <dbReference type="PIRNR" id="PIRNR009290"/>
    </source>
</evidence>
<evidence type="ECO:0000313" key="4">
    <source>
        <dbReference type="Proteomes" id="UP000824164"/>
    </source>
</evidence>
<evidence type="ECO:0000313" key="3">
    <source>
        <dbReference type="EMBL" id="HIU03095.1"/>
    </source>
</evidence>
<gene>
    <name evidence="3" type="ORF">IAB63_07570</name>
</gene>
<dbReference type="Gene3D" id="3.40.50.10490">
    <property type="entry name" value="Glucose-6-phosphate isomerase like protein, domain 1"/>
    <property type="match status" value="2"/>
</dbReference>